<dbReference type="InterPro" id="IPR050596">
    <property type="entry name" value="AspAT/PAT-like"/>
</dbReference>
<reference evidence="7" key="1">
    <citation type="journal article" date="2020" name="mSystems">
        <title>Genome- and Community-Level Interaction Insights into Carbon Utilization and Element Cycling Functions of Hydrothermarchaeota in Hydrothermal Sediment.</title>
        <authorList>
            <person name="Zhou Z."/>
            <person name="Liu Y."/>
            <person name="Xu W."/>
            <person name="Pan J."/>
            <person name="Luo Z.H."/>
            <person name="Li M."/>
        </authorList>
    </citation>
    <scope>NUCLEOTIDE SEQUENCE [LARGE SCALE GENOMIC DNA]</scope>
    <source>
        <strain evidence="7">SpSt-716</strain>
    </source>
</reference>
<dbReference type="Gene3D" id="3.90.1150.10">
    <property type="entry name" value="Aspartate Aminotransferase, domain 1"/>
    <property type="match status" value="1"/>
</dbReference>
<comment type="caution">
    <text evidence="7">The sequence shown here is derived from an EMBL/GenBank/DDBJ whole genome shotgun (WGS) entry which is preliminary data.</text>
</comment>
<dbReference type="AlphaFoldDB" id="A0A7V3YK69"/>
<feature type="domain" description="Aminotransferase class I/classII large" evidence="6">
    <location>
        <begin position="44"/>
        <end position="394"/>
    </location>
</feature>
<dbReference type="PANTHER" id="PTHR46383:SF1">
    <property type="entry name" value="ASPARTATE AMINOTRANSFERASE"/>
    <property type="match status" value="1"/>
</dbReference>
<dbReference type="InterPro" id="IPR015422">
    <property type="entry name" value="PyrdxlP-dep_Trfase_small"/>
</dbReference>
<evidence type="ECO:0000256" key="3">
    <source>
        <dbReference type="ARBA" id="ARBA00022576"/>
    </source>
</evidence>
<dbReference type="InterPro" id="IPR004839">
    <property type="entry name" value="Aminotransferase_I/II_large"/>
</dbReference>
<dbReference type="FunFam" id="3.40.640.10:FF:000033">
    <property type="entry name" value="Aspartate aminotransferase"/>
    <property type="match status" value="1"/>
</dbReference>
<dbReference type="Pfam" id="PF00155">
    <property type="entry name" value="Aminotran_1_2"/>
    <property type="match status" value="1"/>
</dbReference>
<dbReference type="GO" id="GO:0006520">
    <property type="term" value="P:amino acid metabolic process"/>
    <property type="evidence" value="ECO:0007669"/>
    <property type="project" value="InterPro"/>
</dbReference>
<protein>
    <submittedName>
        <fullName evidence="7">Pyridoxal phosphate-dependent aminotransferase</fullName>
    </submittedName>
</protein>
<dbReference type="InterPro" id="IPR015424">
    <property type="entry name" value="PyrdxlP-dep_Trfase"/>
</dbReference>
<evidence type="ECO:0000256" key="1">
    <source>
        <dbReference type="ARBA" id="ARBA00001933"/>
    </source>
</evidence>
<dbReference type="GO" id="GO:0008483">
    <property type="term" value="F:transaminase activity"/>
    <property type="evidence" value="ECO:0007669"/>
    <property type="project" value="UniProtKB-KW"/>
</dbReference>
<dbReference type="GO" id="GO:0030170">
    <property type="term" value="F:pyridoxal phosphate binding"/>
    <property type="evidence" value="ECO:0007669"/>
    <property type="project" value="InterPro"/>
</dbReference>
<keyword evidence="4 7" id="KW-0808">Transferase</keyword>
<sequence length="408" mass="45984">MRITEGIKKVANLRACVADRVCRLRGEGAFEVLALVKRLEKEGKDIIHLEIGEPDFDTPENVKERAIQAIREGHTYYVPSAGIDELREAVCVYMKRSRGIDVSPEEVIITPGAKPVIFLSFLLLLEEGDEVIYPDPGFPAYRSIIDFVGAKAVPLRLREENDFRVDVEELRRLVTPRTKMIVLNSPGNPTGSVLTREDMAEIARIAEEEDLLIFTDEVYSEIIYDEPHVSILQFPGMKERTILLDAFSKTFAMTGWRLGYAVLPRELAPLLALLVTNSNSCTCTFTQMAGVEALLNGEDAVRRMVAEFRRRRDFLVERMRDIEGLTFVKPRGAFYIFPNITSFGLSSQEMMRYLLEEAGVATVPGTAFGDYGEGYIRISFSNSLENLAKAMDRIEEALKKLRRGGKRA</sequence>
<keyword evidence="3 7" id="KW-0032">Aminotransferase</keyword>
<comment type="similarity">
    <text evidence="2">Belongs to the class-I pyridoxal-phosphate-dependent aminotransferase family.</text>
</comment>
<proteinExistence type="inferred from homology"/>
<organism evidence="7">
    <name type="scientific">Candidatus Caldatribacterium californiense</name>
    <dbReference type="NCBI Taxonomy" id="1454726"/>
    <lineage>
        <taxon>Bacteria</taxon>
        <taxon>Pseudomonadati</taxon>
        <taxon>Atribacterota</taxon>
        <taxon>Atribacteria</taxon>
        <taxon>Atribacterales</taxon>
        <taxon>Candidatus Caldatribacteriaceae</taxon>
        <taxon>Candidatus Caldatribacterium</taxon>
    </lineage>
</organism>
<evidence type="ECO:0000256" key="5">
    <source>
        <dbReference type="ARBA" id="ARBA00022898"/>
    </source>
</evidence>
<evidence type="ECO:0000256" key="4">
    <source>
        <dbReference type="ARBA" id="ARBA00022679"/>
    </source>
</evidence>
<evidence type="ECO:0000256" key="2">
    <source>
        <dbReference type="ARBA" id="ARBA00007441"/>
    </source>
</evidence>
<comment type="cofactor">
    <cofactor evidence="1">
        <name>pyridoxal 5'-phosphate</name>
        <dbReference type="ChEBI" id="CHEBI:597326"/>
    </cofactor>
</comment>
<keyword evidence="5" id="KW-0663">Pyridoxal phosphate</keyword>
<evidence type="ECO:0000313" key="7">
    <source>
        <dbReference type="EMBL" id="HGI74153.1"/>
    </source>
</evidence>
<dbReference type="SUPFAM" id="SSF53383">
    <property type="entry name" value="PLP-dependent transferases"/>
    <property type="match status" value="1"/>
</dbReference>
<dbReference type="CDD" id="cd00609">
    <property type="entry name" value="AAT_like"/>
    <property type="match status" value="1"/>
</dbReference>
<dbReference type="Gene3D" id="3.40.640.10">
    <property type="entry name" value="Type I PLP-dependent aspartate aminotransferase-like (Major domain)"/>
    <property type="match status" value="1"/>
</dbReference>
<dbReference type="EMBL" id="DTEN01000022">
    <property type="protein sequence ID" value="HGI74153.1"/>
    <property type="molecule type" value="Genomic_DNA"/>
</dbReference>
<dbReference type="PANTHER" id="PTHR46383">
    <property type="entry name" value="ASPARTATE AMINOTRANSFERASE"/>
    <property type="match status" value="1"/>
</dbReference>
<accession>A0A7V3YK69</accession>
<dbReference type="InterPro" id="IPR015421">
    <property type="entry name" value="PyrdxlP-dep_Trfase_major"/>
</dbReference>
<name>A0A7V3YK69_9BACT</name>
<evidence type="ECO:0000259" key="6">
    <source>
        <dbReference type="Pfam" id="PF00155"/>
    </source>
</evidence>
<gene>
    <name evidence="7" type="ORF">ENU96_00505</name>
</gene>